<dbReference type="EMBL" id="HACM01010150">
    <property type="protein sequence ID" value="CRZ10592.1"/>
    <property type="molecule type" value="Transcribed_RNA"/>
</dbReference>
<evidence type="ECO:0000256" key="1">
    <source>
        <dbReference type="ARBA" id="ARBA00009422"/>
    </source>
</evidence>
<dbReference type="AlphaFoldDB" id="A0A0H5RA92"/>
<dbReference type="InterPro" id="IPR036322">
    <property type="entry name" value="WD40_repeat_dom_sf"/>
</dbReference>
<dbReference type="PANTHER" id="PTHR12616:SF8">
    <property type="entry name" value="VACUOLAR PROTEIN SORTING-ASSOCIATED PROTEIN 8 HOMOLOG"/>
    <property type="match status" value="1"/>
</dbReference>
<dbReference type="Pfam" id="PF12816">
    <property type="entry name" value="TPR_Vps8"/>
    <property type="match status" value="1"/>
</dbReference>
<proteinExistence type="inferred from homology"/>
<dbReference type="GO" id="GO:0006623">
    <property type="term" value="P:protein targeting to vacuole"/>
    <property type="evidence" value="ECO:0007669"/>
    <property type="project" value="InterPro"/>
</dbReference>
<name>A0A0H5RA92_9EUKA</name>
<dbReference type="SUPFAM" id="SSF50978">
    <property type="entry name" value="WD40 repeat-like"/>
    <property type="match status" value="1"/>
</dbReference>
<dbReference type="PANTHER" id="PTHR12616">
    <property type="entry name" value="VACUOLAR PROTEIN SORTING VPS41"/>
    <property type="match status" value="1"/>
</dbReference>
<dbReference type="Pfam" id="PF23410">
    <property type="entry name" value="Beta-prop_VPS8"/>
    <property type="match status" value="1"/>
</dbReference>
<dbReference type="InterPro" id="IPR025941">
    <property type="entry name" value="Vps8_central_dom"/>
</dbReference>
<feature type="region of interest" description="Disordered" evidence="2">
    <location>
        <begin position="30"/>
        <end position="56"/>
    </location>
</feature>
<dbReference type="Gene3D" id="2.130.10.10">
    <property type="entry name" value="YVTN repeat-like/Quinoprotein amine dehydrogenase"/>
    <property type="match status" value="1"/>
</dbReference>
<organism evidence="4">
    <name type="scientific">Spongospora subterranea</name>
    <dbReference type="NCBI Taxonomy" id="70186"/>
    <lineage>
        <taxon>Eukaryota</taxon>
        <taxon>Sar</taxon>
        <taxon>Rhizaria</taxon>
        <taxon>Endomyxa</taxon>
        <taxon>Phytomyxea</taxon>
        <taxon>Plasmodiophorida</taxon>
        <taxon>Plasmodiophoridae</taxon>
        <taxon>Spongospora</taxon>
    </lineage>
</organism>
<feature type="compositionally biased region" description="Polar residues" evidence="2">
    <location>
        <begin position="43"/>
        <end position="56"/>
    </location>
</feature>
<accession>A0A0H5RA92</accession>
<comment type="similarity">
    <text evidence="1">Belongs to the VPS8 family.</text>
</comment>
<evidence type="ECO:0000259" key="3">
    <source>
        <dbReference type="Pfam" id="PF12816"/>
    </source>
</evidence>
<protein>
    <recommendedName>
        <fullName evidence="3">Vacuolar protein sorting-associated protein 8 central domain-containing protein</fullName>
    </recommendedName>
</protein>
<dbReference type="GO" id="GO:0005770">
    <property type="term" value="C:late endosome"/>
    <property type="evidence" value="ECO:0007669"/>
    <property type="project" value="TreeGrafter"/>
</dbReference>
<dbReference type="GO" id="GO:0034058">
    <property type="term" value="P:endosomal vesicle fusion"/>
    <property type="evidence" value="ECO:0007669"/>
    <property type="project" value="TreeGrafter"/>
</dbReference>
<feature type="region of interest" description="Disordered" evidence="2">
    <location>
        <begin position="685"/>
        <end position="707"/>
    </location>
</feature>
<reference evidence="4" key="1">
    <citation type="submission" date="2015-04" db="EMBL/GenBank/DDBJ databases">
        <title>The genome sequence of the plant pathogenic Rhizarian Plasmodiophora brassicae reveals insights in its biotrophic life cycle and the origin of chitin synthesis.</title>
        <authorList>
            <person name="Schwelm A."/>
            <person name="Fogelqvist J."/>
            <person name="Knaust A."/>
            <person name="Julke S."/>
            <person name="Lilja T."/>
            <person name="Dhandapani V."/>
            <person name="Bonilla-Rosso G."/>
            <person name="Karlsson M."/>
            <person name="Shevchenko A."/>
            <person name="Choi S.R."/>
            <person name="Kim H.G."/>
            <person name="Park J.Y."/>
            <person name="Lim Y.P."/>
            <person name="Ludwig-Muller J."/>
            <person name="Dixelius C."/>
        </authorList>
    </citation>
    <scope>NUCLEOTIDE SEQUENCE</scope>
    <source>
        <tissue evidence="4">Potato root galls</tissue>
    </source>
</reference>
<feature type="compositionally biased region" description="Polar residues" evidence="2">
    <location>
        <begin position="698"/>
        <end position="707"/>
    </location>
</feature>
<feature type="domain" description="Vacuolar protein sorting-associated protein 8 central" evidence="3">
    <location>
        <begin position="520"/>
        <end position="610"/>
    </location>
</feature>
<sequence length="1221" mass="136014">DVVFFLVDTVQLAFEFMNRRDHDNENEQASLEINNPDELQVGDQDNSYSTGRENISPNVDKNILPTELCDGPLQLSKLQLYRTFNSNAPVQGCDHSAEFFSGIVRLPAFLQDRDTRTSCIALHTSCVAIGTSTGSVVLKSINGNPYHKVYDCDQNKTNKHGAATAVEISPKCAYLAVGYESGAVILWDISNQSIIKSLSGLHGSPISAIRFISADRAAIIAADIKGNASTISLTKHMIGWSINRFPVTKGIGQITALSVLLPDLLAIGCFADLLIYNISGHRAILLSRVTLANICCCLAWSPSHNLLAVSQGGSLLIFAVNKSQAMLRHKIVLSDSFISYLGFLNSATVCAIVGNKCLMAADIETGSIFQSVDISSVAISCHDRFYNPVTLQSFLCSDHAIRFVANFCFVMLTRDGSLYQISVLNPLNRVNALIGTGQWIPALSLGIDFYQADSDPSQMDLLRSKLSQFIISYLNSNLSMSAAVFGPVLANSFYFCIAIDNVPLIFDEVFQISQNHIQVYFTTLLDSIESCPDIRQVPLPVLNACVDYFCERNHTNRLQRCLSLLDISQFKDLQNICIQHNLWKAYFCLCRRSQLEPPRPCIQLLSSVAEGHPDEYFAADHICRHLEPSIPIKEQQSIMFFLIRTEPSPLHRLIASHFSTLIPVLGIALQNDHMWPIPSFGPISPSRRASSRPGKSISKANGQNSNSEVTRNDAVDVLLSVFFDGKVMVQSKYNWEIASPRERFSDFEISCLIKILAPPLSQGMIGVTPFILRTVIIHLFHGCNGPESEALLRSIFERNYPERDMIPQLLATAHAVDFKGLIIDLYKISGDPVKCVDAYLVGQSNQTIFDYIVEVLTTQNVPPFRQGLLKRIYPLVEINGFHTARLINDFFPEDNELVIESLAPWPRSQFSYLRGLLINLAVDASPEIHELFIKLMAQFDPASVLAYIRGHHHYSIDSVLKIVQQFNITDAICFLLERTGDIDTALKLLLKSIDPMYEIFKQSVDKVPKVSNRGRHGSFEKIPAAASIKRRITDAASLCQRHSSLPDNEPRWMALLDKFMQLQKRETDPSVNAVLVGFIQSVLTAMRGYAPLTKILLEIMTEHSDAVYLEFRDTILSLIETLIYDADMLSLCNAMMAEDEHGISSRKCQMMAQPILSPTVATCSDCGSQLQHSDYILFMCGHGCHSSCSSKSTCNFCFQPLNLSKYKPRTAEVMQKEFQLP</sequence>
<feature type="non-terminal residue" evidence="4">
    <location>
        <position position="1"/>
    </location>
</feature>
<dbReference type="InterPro" id="IPR045111">
    <property type="entry name" value="Vps41/Vps8"/>
</dbReference>
<evidence type="ECO:0000313" key="4">
    <source>
        <dbReference type="EMBL" id="CRZ10592.1"/>
    </source>
</evidence>
<dbReference type="GO" id="GO:0030897">
    <property type="term" value="C:HOPS complex"/>
    <property type="evidence" value="ECO:0007669"/>
    <property type="project" value="TreeGrafter"/>
</dbReference>
<dbReference type="InterPro" id="IPR015943">
    <property type="entry name" value="WD40/YVTN_repeat-like_dom_sf"/>
</dbReference>
<dbReference type="Pfam" id="PF23556">
    <property type="entry name" value="TPR_Vps41"/>
    <property type="match status" value="1"/>
</dbReference>
<evidence type="ECO:0000256" key="2">
    <source>
        <dbReference type="SAM" id="MobiDB-lite"/>
    </source>
</evidence>